<dbReference type="InterPro" id="IPR011335">
    <property type="entry name" value="Restrct_endonuc-II-like"/>
</dbReference>
<dbReference type="CDD" id="cd06260">
    <property type="entry name" value="DUF820-like"/>
    <property type="match status" value="1"/>
</dbReference>
<protein>
    <recommendedName>
        <fullName evidence="1">Putative restriction endonuclease domain-containing protein</fullName>
    </recommendedName>
</protein>
<accession>A0A0M9AGH9</accession>
<dbReference type="RefSeq" id="WP_053767803.1">
    <property type="nucleotide sequence ID" value="NZ_LHCI01000106.1"/>
</dbReference>
<reference evidence="2 3" key="1">
    <citation type="submission" date="2015-07" db="EMBL/GenBank/DDBJ databases">
        <authorList>
            <person name="Noorani M."/>
        </authorList>
    </citation>
    <scope>NUCLEOTIDE SEQUENCE [LARGE SCALE GENOMIC DNA]</scope>
    <source>
        <strain evidence="3">ATCC 25104 / DSM 625 / JCM 10724 / NBRC 103206 / NCIMB 11243 / YT-1</strain>
    </source>
</reference>
<evidence type="ECO:0000259" key="1">
    <source>
        <dbReference type="Pfam" id="PF05685"/>
    </source>
</evidence>
<gene>
    <name evidence="2" type="ORF">BVI061214_01379</name>
</gene>
<proteinExistence type="predicted"/>
<dbReference type="Proteomes" id="UP000037685">
    <property type="component" value="Unassembled WGS sequence"/>
</dbReference>
<dbReference type="SUPFAM" id="SSF52980">
    <property type="entry name" value="Restriction endonuclease-like"/>
    <property type="match status" value="1"/>
</dbReference>
<dbReference type="EMBL" id="LHCI01000106">
    <property type="protein sequence ID" value="KOX90191.1"/>
    <property type="molecule type" value="Genomic_DNA"/>
</dbReference>
<dbReference type="PANTHER" id="PTHR35400:SF1">
    <property type="entry name" value="SLR1083 PROTEIN"/>
    <property type="match status" value="1"/>
</dbReference>
<dbReference type="AlphaFoldDB" id="A0A0M9AGH9"/>
<dbReference type="InterPro" id="IPR008538">
    <property type="entry name" value="Uma2"/>
</dbReference>
<dbReference type="PATRIC" id="fig|271.14.peg.1455"/>
<sequence length="209" mass="23343">MVRHRFRVEEVLALASLHPEARLELLDGEVYEMTPPSSQHAGLLSARTLVSQHGVPKLGLWKGFSGAPTAANAAVGYLDWLLHALAPKVQGLAQIRVQSPLYLSPHSLPLPDLLLRPREDFYTQDHPRPKDVLLLVEVSLSTEAWDREKKLPLYAEAGVPEVRLLTHKALQVFRRPEGRVYGESFSVARGERVAPLLLPQAELLYHPPL</sequence>
<organism evidence="2 3">
    <name type="scientific">Thermus aquaticus</name>
    <dbReference type="NCBI Taxonomy" id="271"/>
    <lineage>
        <taxon>Bacteria</taxon>
        <taxon>Thermotogati</taxon>
        <taxon>Deinococcota</taxon>
        <taxon>Deinococci</taxon>
        <taxon>Thermales</taxon>
        <taxon>Thermaceae</taxon>
        <taxon>Thermus</taxon>
    </lineage>
</organism>
<evidence type="ECO:0000313" key="2">
    <source>
        <dbReference type="EMBL" id="KOX90191.1"/>
    </source>
</evidence>
<feature type="domain" description="Putative restriction endonuclease" evidence="1">
    <location>
        <begin position="68"/>
        <end position="202"/>
    </location>
</feature>
<dbReference type="Pfam" id="PF05685">
    <property type="entry name" value="Uma2"/>
    <property type="match status" value="1"/>
</dbReference>
<dbReference type="PANTHER" id="PTHR35400">
    <property type="entry name" value="SLR1083 PROTEIN"/>
    <property type="match status" value="1"/>
</dbReference>
<dbReference type="InterPro" id="IPR012296">
    <property type="entry name" value="Nuclease_put_TT1808"/>
</dbReference>
<name>A0A0M9AGH9_THEAQ</name>
<evidence type="ECO:0000313" key="3">
    <source>
        <dbReference type="Proteomes" id="UP000037685"/>
    </source>
</evidence>
<comment type="caution">
    <text evidence="2">The sequence shown here is derived from an EMBL/GenBank/DDBJ whole genome shotgun (WGS) entry which is preliminary data.</text>
</comment>
<dbReference type="Gene3D" id="3.90.1570.10">
    <property type="entry name" value="tt1808, chain A"/>
    <property type="match status" value="1"/>
</dbReference>